<dbReference type="EMBL" id="DRUC01000096">
    <property type="protein sequence ID" value="HHF48730.1"/>
    <property type="molecule type" value="Genomic_DNA"/>
</dbReference>
<name>A0A7J3TJQ4_9EURY</name>
<dbReference type="InterPro" id="IPR007171">
    <property type="entry name" value="DUF371"/>
</dbReference>
<dbReference type="Pfam" id="PF04027">
    <property type="entry name" value="DUF371"/>
    <property type="match status" value="1"/>
</dbReference>
<comment type="caution">
    <text evidence="1">The sequence shown here is derived from an EMBL/GenBank/DDBJ whole genome shotgun (WGS) entry which is preliminary data.</text>
</comment>
<dbReference type="Gene3D" id="2.60.120.630">
    <property type="entry name" value="mth639 domain like"/>
    <property type="match status" value="1"/>
</dbReference>
<organism evidence="1">
    <name type="scientific">Geoglobus ahangari</name>
    <dbReference type="NCBI Taxonomy" id="113653"/>
    <lineage>
        <taxon>Archaea</taxon>
        <taxon>Methanobacteriati</taxon>
        <taxon>Methanobacteriota</taxon>
        <taxon>Archaeoglobi</taxon>
        <taxon>Archaeoglobales</taxon>
        <taxon>Archaeoglobaceae</taxon>
        <taxon>Geoglobus</taxon>
    </lineage>
</organism>
<reference evidence="1" key="1">
    <citation type="journal article" date="2020" name="mSystems">
        <title>Genome- and Community-Level Interaction Insights into Carbon Utilization and Element Cycling Functions of Hydrothermarchaeota in Hydrothermal Sediment.</title>
        <authorList>
            <person name="Zhou Z."/>
            <person name="Liu Y."/>
            <person name="Xu W."/>
            <person name="Pan J."/>
            <person name="Luo Z.H."/>
            <person name="Li M."/>
        </authorList>
    </citation>
    <scope>NUCLEOTIDE SEQUENCE [LARGE SCALE GENOMIC DNA]</scope>
    <source>
        <strain evidence="1">SpSt-10</strain>
    </source>
</reference>
<dbReference type="AlphaFoldDB" id="A0A7J3TJQ4"/>
<dbReference type="PANTHER" id="PTHR40696">
    <property type="entry name" value="DUF371 FAMILY PROTEIN"/>
    <property type="match status" value="1"/>
</dbReference>
<evidence type="ECO:0000313" key="1">
    <source>
        <dbReference type="EMBL" id="HHF48730.1"/>
    </source>
</evidence>
<protein>
    <submittedName>
        <fullName evidence="1">DUF371 domain-containing protein</fullName>
    </submittedName>
</protein>
<sequence length="138" mass="15882">MREEIIAHGHENITAKHRTTLQVTKDKEITLRGDCIIGVSADKSLRDLDPKFKEKLKIGKEVRVSLILPDYGWKIEFKAFGSPKLILNHETDTVIRKSDFICGKTLLIRSEKSAIDLDREFVNLLKDRKTTIILRLQI</sequence>
<proteinExistence type="predicted"/>
<dbReference type="PANTHER" id="PTHR40696:SF1">
    <property type="entry name" value="DUF371 DOMAIN-CONTAINING PROTEIN"/>
    <property type="match status" value="1"/>
</dbReference>
<accession>A0A7J3TJQ4</accession>
<gene>
    <name evidence="1" type="ORF">ENL48_06295</name>
</gene>
<dbReference type="InterPro" id="IPR023131">
    <property type="entry name" value="Mth639-like_dom_sf"/>
</dbReference>